<keyword evidence="1" id="KW-0812">Transmembrane</keyword>
<dbReference type="Proteomes" id="UP001596548">
    <property type="component" value="Unassembled WGS sequence"/>
</dbReference>
<dbReference type="RefSeq" id="WP_378969269.1">
    <property type="nucleotide sequence ID" value="NZ_JBHTBJ010000011.1"/>
</dbReference>
<keyword evidence="1" id="KW-0472">Membrane</keyword>
<gene>
    <name evidence="2" type="ORF">ACFQS1_17380</name>
</gene>
<keyword evidence="1" id="KW-1133">Transmembrane helix</keyword>
<accession>A0ABW2HSH2</accession>
<keyword evidence="3" id="KW-1185">Reference proteome</keyword>
<evidence type="ECO:0000256" key="1">
    <source>
        <dbReference type="SAM" id="Phobius"/>
    </source>
</evidence>
<sequence length="118" mass="12624">MDVSITVGDADTLRGLRSWLVDEPALRGRVTTRESPPADGTLGPMLEALVVAVGPGGAAAALVTVLVTWLRQQRADVTVKVERPDGSSFEITATRVKGFDMAALRAEMERIAREIEPP</sequence>
<organism evidence="2 3">
    <name type="scientific">Paractinoplanes rhizophilus</name>
    <dbReference type="NCBI Taxonomy" id="1416877"/>
    <lineage>
        <taxon>Bacteria</taxon>
        <taxon>Bacillati</taxon>
        <taxon>Actinomycetota</taxon>
        <taxon>Actinomycetes</taxon>
        <taxon>Micromonosporales</taxon>
        <taxon>Micromonosporaceae</taxon>
        <taxon>Paractinoplanes</taxon>
    </lineage>
</organism>
<dbReference type="EMBL" id="JBHTBJ010000011">
    <property type="protein sequence ID" value="MFC7275764.1"/>
    <property type="molecule type" value="Genomic_DNA"/>
</dbReference>
<dbReference type="Pfam" id="PF19953">
    <property type="entry name" value="EACC1"/>
    <property type="match status" value="1"/>
</dbReference>
<reference evidence="3" key="1">
    <citation type="journal article" date="2019" name="Int. J. Syst. Evol. Microbiol.">
        <title>The Global Catalogue of Microorganisms (GCM) 10K type strain sequencing project: providing services to taxonomists for standard genome sequencing and annotation.</title>
        <authorList>
            <consortium name="The Broad Institute Genomics Platform"/>
            <consortium name="The Broad Institute Genome Sequencing Center for Infectious Disease"/>
            <person name="Wu L."/>
            <person name="Ma J."/>
        </authorList>
    </citation>
    <scope>NUCLEOTIDE SEQUENCE [LARGE SCALE GENOMIC DNA]</scope>
    <source>
        <strain evidence="3">XZYJT-10</strain>
    </source>
</reference>
<protein>
    <submittedName>
        <fullName evidence="2">Uncharacterized protein</fullName>
    </submittedName>
</protein>
<dbReference type="InterPro" id="IPR045428">
    <property type="entry name" value="EACC1"/>
</dbReference>
<evidence type="ECO:0000313" key="2">
    <source>
        <dbReference type="EMBL" id="MFC7275764.1"/>
    </source>
</evidence>
<comment type="caution">
    <text evidence="2">The sequence shown here is derived from an EMBL/GenBank/DDBJ whole genome shotgun (WGS) entry which is preliminary data.</text>
</comment>
<feature type="transmembrane region" description="Helical" evidence="1">
    <location>
        <begin position="48"/>
        <end position="70"/>
    </location>
</feature>
<name>A0ABW2HSH2_9ACTN</name>
<proteinExistence type="predicted"/>
<evidence type="ECO:0000313" key="3">
    <source>
        <dbReference type="Proteomes" id="UP001596548"/>
    </source>
</evidence>